<evidence type="ECO:0000256" key="2">
    <source>
        <dbReference type="ARBA" id="ARBA00022840"/>
    </source>
</evidence>
<evidence type="ECO:0000313" key="5">
    <source>
        <dbReference type="EMBL" id="POM77247.1"/>
    </source>
</evidence>
<keyword evidence="2" id="KW-0067">ATP-binding</keyword>
<dbReference type="FunFam" id="1.10.510.10:FF:000571">
    <property type="entry name" value="Maternal embryonic leucine zipper kinase"/>
    <property type="match status" value="1"/>
</dbReference>
<evidence type="ECO:0000256" key="1">
    <source>
        <dbReference type="ARBA" id="ARBA00022741"/>
    </source>
</evidence>
<dbReference type="AlphaFoldDB" id="A0A2P4YHG7"/>
<dbReference type="GO" id="GO:0005524">
    <property type="term" value="F:ATP binding"/>
    <property type="evidence" value="ECO:0007669"/>
    <property type="project" value="UniProtKB-KW"/>
</dbReference>
<reference evidence="5 6" key="1">
    <citation type="journal article" date="2017" name="Genome Biol. Evol.">
        <title>Phytophthora megakarya and P. palmivora, closely related causal agents of cacao black pod rot, underwent increases in genome sizes and gene numbers by different mechanisms.</title>
        <authorList>
            <person name="Ali S.S."/>
            <person name="Shao J."/>
            <person name="Lary D.J."/>
            <person name="Kronmiller B."/>
            <person name="Shen D."/>
            <person name="Strem M.D."/>
            <person name="Amoako-Attah I."/>
            <person name="Akrofi A.Y."/>
            <person name="Begoude B.A."/>
            <person name="Ten Hoopen G.M."/>
            <person name="Coulibaly K."/>
            <person name="Kebe B.I."/>
            <person name="Melnick R.L."/>
            <person name="Guiltinan M.J."/>
            <person name="Tyler B.M."/>
            <person name="Meinhardt L.W."/>
            <person name="Bailey B.A."/>
        </authorList>
    </citation>
    <scope>NUCLEOTIDE SEQUENCE [LARGE SCALE GENOMIC DNA]</scope>
    <source>
        <strain evidence="6">sbr112.9</strain>
    </source>
</reference>
<organism evidence="5 6">
    <name type="scientific">Phytophthora palmivora</name>
    <dbReference type="NCBI Taxonomy" id="4796"/>
    <lineage>
        <taxon>Eukaryota</taxon>
        <taxon>Sar</taxon>
        <taxon>Stramenopiles</taxon>
        <taxon>Oomycota</taxon>
        <taxon>Peronosporomycetes</taxon>
        <taxon>Peronosporales</taxon>
        <taxon>Peronosporaceae</taxon>
        <taxon>Phytophthora</taxon>
    </lineage>
</organism>
<dbReference type="SMART" id="SM00220">
    <property type="entry name" value="S_TKc"/>
    <property type="match status" value="1"/>
</dbReference>
<dbReference type="CDD" id="cd05117">
    <property type="entry name" value="STKc_CAMK"/>
    <property type="match status" value="1"/>
</dbReference>
<sequence length="445" mass="49093">MGVCSSRRWPSLTEFYEVDSPERVLGEGTCSRVFRARERVTGNFVAIKRLDKAQQRLINDDPVQWEREVALLRRCASHPNVVALHDVMETPEFVYIIMELAEGGELFQALIDEGAYSEWDARRFITDLLQALHFLHELGIAHRDVKPENLLLTSTSPKRANIKLADFGLAALVEESSLLSKNRMTWAYCAPEVFKTPPTLDTGEAENSPPKPARSSEIGVQSDMWSVGIVLYVLLSGVHPFDPDGRQTRDQMIINITSGQFSMTGPRWDTISNEAKDLISTLLQVSPEARPTSAKALYHEWFKSQRTSRQSLAVSVSDTEGLQQYRHLMRRKFRTSVVAAVAAETLRRSLKRSRQSTGSVTGNEIGVAVEATSVASSCPSSPATCSTSAAIVAVSGESIDGCHPIASHSVLKQIFHHNDQNEKSSLEVVTATAADADVNDITVNV</sequence>
<dbReference type="PROSITE" id="PS50011">
    <property type="entry name" value="PROTEIN_KINASE_DOM"/>
    <property type="match status" value="1"/>
</dbReference>
<feature type="region of interest" description="Disordered" evidence="3">
    <location>
        <begin position="198"/>
        <end position="217"/>
    </location>
</feature>
<evidence type="ECO:0000259" key="4">
    <source>
        <dbReference type="PROSITE" id="PS50011"/>
    </source>
</evidence>
<gene>
    <name evidence="5" type="ORF">PHPALM_5397</name>
</gene>
<proteinExistence type="predicted"/>
<dbReference type="EMBL" id="NCKW01002796">
    <property type="protein sequence ID" value="POM77247.1"/>
    <property type="molecule type" value="Genomic_DNA"/>
</dbReference>
<dbReference type="Proteomes" id="UP000237271">
    <property type="component" value="Unassembled WGS sequence"/>
</dbReference>
<name>A0A2P4YHG7_9STRA</name>
<dbReference type="InterPro" id="IPR011009">
    <property type="entry name" value="Kinase-like_dom_sf"/>
</dbReference>
<protein>
    <submittedName>
        <fullName evidence="5">CAMK protein kinase</fullName>
    </submittedName>
</protein>
<dbReference type="Gene3D" id="3.30.200.20">
    <property type="entry name" value="Phosphorylase Kinase, domain 1"/>
    <property type="match status" value="1"/>
</dbReference>
<dbReference type="PROSITE" id="PS00108">
    <property type="entry name" value="PROTEIN_KINASE_ST"/>
    <property type="match status" value="1"/>
</dbReference>
<dbReference type="PANTHER" id="PTHR24347">
    <property type="entry name" value="SERINE/THREONINE-PROTEIN KINASE"/>
    <property type="match status" value="1"/>
</dbReference>
<dbReference type="GO" id="GO:0004672">
    <property type="term" value="F:protein kinase activity"/>
    <property type="evidence" value="ECO:0007669"/>
    <property type="project" value="InterPro"/>
</dbReference>
<keyword evidence="5" id="KW-0418">Kinase</keyword>
<dbReference type="InterPro" id="IPR000719">
    <property type="entry name" value="Prot_kinase_dom"/>
</dbReference>
<dbReference type="InterPro" id="IPR008271">
    <property type="entry name" value="Ser/Thr_kinase_AS"/>
</dbReference>
<dbReference type="Gene3D" id="1.10.510.10">
    <property type="entry name" value="Transferase(Phosphotransferase) domain 1"/>
    <property type="match status" value="1"/>
</dbReference>
<feature type="domain" description="Protein kinase" evidence="4">
    <location>
        <begin position="19"/>
        <end position="302"/>
    </location>
</feature>
<evidence type="ECO:0000313" key="6">
    <source>
        <dbReference type="Proteomes" id="UP000237271"/>
    </source>
</evidence>
<keyword evidence="6" id="KW-1185">Reference proteome</keyword>
<dbReference type="Pfam" id="PF00069">
    <property type="entry name" value="Pkinase"/>
    <property type="match status" value="1"/>
</dbReference>
<evidence type="ECO:0000256" key="3">
    <source>
        <dbReference type="SAM" id="MobiDB-lite"/>
    </source>
</evidence>
<keyword evidence="5" id="KW-0808">Transferase</keyword>
<comment type="caution">
    <text evidence="5">The sequence shown here is derived from an EMBL/GenBank/DDBJ whole genome shotgun (WGS) entry which is preliminary data.</text>
</comment>
<keyword evidence="1" id="KW-0547">Nucleotide-binding</keyword>
<dbReference type="OrthoDB" id="40902at2759"/>
<accession>A0A2P4YHG7</accession>
<dbReference type="SUPFAM" id="SSF56112">
    <property type="entry name" value="Protein kinase-like (PK-like)"/>
    <property type="match status" value="1"/>
</dbReference>